<evidence type="ECO:0000256" key="8">
    <source>
        <dbReference type="ARBA" id="ARBA00023237"/>
    </source>
</evidence>
<dbReference type="InterPro" id="IPR037224">
    <property type="entry name" value="PapC_N_sf"/>
</dbReference>
<feature type="domain" description="PapC N-terminal" evidence="11">
    <location>
        <begin position="25"/>
        <end position="164"/>
    </location>
</feature>
<dbReference type="InterPro" id="IPR018030">
    <property type="entry name" value="Fimbrial_membr_usher_CS"/>
</dbReference>
<keyword evidence="5 9" id="KW-0812">Transmembrane</keyword>
<keyword evidence="7 9" id="KW-0472">Membrane</keyword>
<dbReference type="GO" id="GO:0015473">
    <property type="term" value="F:fimbrial usher porin activity"/>
    <property type="evidence" value="ECO:0007669"/>
    <property type="project" value="InterPro"/>
</dbReference>
<dbReference type="SUPFAM" id="SSF141729">
    <property type="entry name" value="FimD N-terminal domain-like"/>
    <property type="match status" value="1"/>
</dbReference>
<dbReference type="Gene3D" id="2.60.40.3110">
    <property type="match status" value="1"/>
</dbReference>
<protein>
    <submittedName>
        <fullName evidence="12">Fimbrial biogenesis outer membrane usher protein</fullName>
    </submittedName>
</protein>
<dbReference type="PROSITE" id="PS01151">
    <property type="entry name" value="FIMBRIAL_USHER"/>
    <property type="match status" value="1"/>
</dbReference>
<comment type="similarity">
    <text evidence="2 9">Belongs to the fimbrial export usher family.</text>
</comment>
<evidence type="ECO:0000256" key="2">
    <source>
        <dbReference type="ARBA" id="ARBA00008064"/>
    </source>
</evidence>
<evidence type="ECO:0000259" key="10">
    <source>
        <dbReference type="Pfam" id="PF13953"/>
    </source>
</evidence>
<dbReference type="GO" id="GO:0009297">
    <property type="term" value="P:pilus assembly"/>
    <property type="evidence" value="ECO:0007669"/>
    <property type="project" value="InterPro"/>
</dbReference>
<dbReference type="InterPro" id="IPR043142">
    <property type="entry name" value="PapC-like_C_sf"/>
</dbReference>
<dbReference type="Pfam" id="PF13954">
    <property type="entry name" value="PapC_N"/>
    <property type="match status" value="1"/>
</dbReference>
<feature type="domain" description="PapC-like C-terminal" evidence="10">
    <location>
        <begin position="744"/>
        <end position="799"/>
    </location>
</feature>
<dbReference type="Pfam" id="PF13953">
    <property type="entry name" value="PapC_C"/>
    <property type="match status" value="1"/>
</dbReference>
<dbReference type="Proteomes" id="UP001219219">
    <property type="component" value="Chromosome"/>
</dbReference>
<gene>
    <name evidence="12" type="ORF">PS049_23180</name>
</gene>
<evidence type="ECO:0000256" key="7">
    <source>
        <dbReference type="ARBA" id="ARBA00023136"/>
    </source>
</evidence>
<evidence type="ECO:0000313" key="12">
    <source>
        <dbReference type="EMBL" id="WDB29153.1"/>
    </source>
</evidence>
<evidence type="ECO:0000256" key="4">
    <source>
        <dbReference type="ARBA" id="ARBA00022452"/>
    </source>
</evidence>
<organism evidence="12 13">
    <name type="scientific">Escherichia albertii</name>
    <dbReference type="NCBI Taxonomy" id="208962"/>
    <lineage>
        <taxon>Bacteria</taxon>
        <taxon>Pseudomonadati</taxon>
        <taxon>Pseudomonadota</taxon>
        <taxon>Gammaproteobacteria</taxon>
        <taxon>Enterobacterales</taxon>
        <taxon>Enterobacteriaceae</taxon>
        <taxon>Escherichia</taxon>
    </lineage>
</organism>
<dbReference type="GO" id="GO:0009279">
    <property type="term" value="C:cell outer membrane"/>
    <property type="evidence" value="ECO:0007669"/>
    <property type="project" value="UniProtKB-SubCell"/>
</dbReference>
<dbReference type="Gene3D" id="2.60.40.2070">
    <property type="match status" value="1"/>
</dbReference>
<evidence type="ECO:0000256" key="3">
    <source>
        <dbReference type="ARBA" id="ARBA00022448"/>
    </source>
</evidence>
<keyword evidence="6" id="KW-0732">Signal</keyword>
<evidence type="ECO:0000256" key="6">
    <source>
        <dbReference type="ARBA" id="ARBA00022729"/>
    </source>
</evidence>
<keyword evidence="3 9" id="KW-0813">Transport</keyword>
<evidence type="ECO:0000256" key="5">
    <source>
        <dbReference type="ARBA" id="ARBA00022692"/>
    </source>
</evidence>
<name>A0AAX3MJ72_ESCAL</name>
<dbReference type="InterPro" id="IPR000015">
    <property type="entry name" value="Fimb_usher"/>
</dbReference>
<keyword evidence="4" id="KW-1134">Transmembrane beta strand</keyword>
<evidence type="ECO:0000256" key="1">
    <source>
        <dbReference type="ARBA" id="ARBA00004571"/>
    </source>
</evidence>
<keyword evidence="8 9" id="KW-0998">Cell outer membrane</keyword>
<dbReference type="InterPro" id="IPR025949">
    <property type="entry name" value="PapC-like_C"/>
</dbReference>
<comment type="subcellular location">
    <subcellularLocation>
        <location evidence="1 9">Cell outer membrane</location>
        <topology evidence="1 9">Multi-pass membrane protein</topology>
    </subcellularLocation>
</comment>
<reference evidence="12" key="1">
    <citation type="submission" date="2023-02" db="EMBL/GenBank/DDBJ databases">
        <title>Escherichia albertii as a potential enteropathogen in the light of epidemiological and genomic studies.</title>
        <authorList>
            <person name="Leszczynska K."/>
            <person name="Swiecicka I."/>
            <person name="Daniluk T."/>
            <person name="Lebensztejn D."/>
            <person name="Chmielewska S."/>
            <person name="Leszczynska D."/>
            <person name="Gawor J."/>
            <person name="Kliber M."/>
        </authorList>
    </citation>
    <scope>NUCLEOTIDE SEQUENCE</scope>
    <source>
        <strain evidence="12">BIA_7</strain>
    </source>
</reference>
<sequence length="816" mass="90313">MDAVNIRRLLLFIIFFNTSSVIAVEFNLNVLDKSMRNSVDYSLLKDPTTIAPGDYFVAITVNNNKISAGKTIRWQQTGDTTQPCIPTELANSLGLTEDVRHSLKDVKGCVDFSSRPDIIFLFDQVNQQLNITIPQAWLLWHSQNWTPPETWDAGIPGFILDYNLFASAYRPTEGDKSNNINTYGTAGLNVQSWRLRSDYQYEQTQTDNQHKSTGSIARTYLFRPLPTLGARLTLGESDLSSSIFDGFSYTGAELSSDDRMLPWELRGYAPQINGMAQTHATVTVSYAGRVIYQTKVAPGPFIITDLNQSVQGTLDVKVTEEDGRVNSFQVSAASTPFLTRQGQLRYSIATGRARPSLSHHVADETFLSSEGSWGMLSNTSLYGGILLSGENYRSVALGIGQNMLWLGAISFDITRANSQFTGNTEETGSSYRVNYSKRFDTTDSVMSLSAYRFSDRHFHSYANFIDHQYNNADTDDEKQTISLTASQPISLLNMNLSMSVLRQSWWNDDSTTTANISAGFNFDVGRWKDISLTTAYNTTHYQDSGNDNQIYISISLPIGESTRLSYDMQNSETTSHRVSWNDYSDSHNTWGIASGVESNKPDYGAQFSANYTHTASAGEWDLSGNYAVDDYRSLSTSWSGSFTATPQGAAFHRRATANEPRLMVSTNGIAGIPIDGNDDYTNTFGYAVVPMISSYQPTTIAVNMDDLPDGVTVSENTVRETWTEGAIGYKSLASRAGKEINVIIRDQAGNTPPLGAVIRHKDNQTEVGMVSEEGHAWISGINAGQQLIVLWGNNMCQITLPEVLENISQRLLLPCH</sequence>
<dbReference type="Gene3D" id="2.60.40.2610">
    <property type="entry name" value="Outer membrane usher protein FimD, plug domain"/>
    <property type="match status" value="1"/>
</dbReference>
<dbReference type="Pfam" id="PF00577">
    <property type="entry name" value="Usher"/>
    <property type="match status" value="1"/>
</dbReference>
<keyword evidence="9" id="KW-1029">Fimbrium biogenesis</keyword>
<dbReference type="EMBL" id="CP117562">
    <property type="protein sequence ID" value="WDB29153.1"/>
    <property type="molecule type" value="Genomic_DNA"/>
</dbReference>
<dbReference type="InterPro" id="IPR025885">
    <property type="entry name" value="PapC_N"/>
</dbReference>
<evidence type="ECO:0000259" key="11">
    <source>
        <dbReference type="Pfam" id="PF13954"/>
    </source>
</evidence>
<accession>A0AAX3MJ72</accession>
<dbReference type="PANTHER" id="PTHR30451:SF4">
    <property type="entry name" value="OUTER MEMBRANE USHER PROTEIN YQIG-RELATED"/>
    <property type="match status" value="1"/>
</dbReference>
<dbReference type="Gene3D" id="3.10.20.410">
    <property type="match status" value="1"/>
</dbReference>
<dbReference type="AlphaFoldDB" id="A0AAX3MJ72"/>
<proteinExistence type="inferred from homology"/>
<evidence type="ECO:0000256" key="9">
    <source>
        <dbReference type="RuleBase" id="RU003884"/>
    </source>
</evidence>
<dbReference type="InterPro" id="IPR042186">
    <property type="entry name" value="FimD_plug_dom"/>
</dbReference>
<dbReference type="PANTHER" id="PTHR30451">
    <property type="entry name" value="OUTER MEMBRANE USHER PROTEIN"/>
    <property type="match status" value="1"/>
</dbReference>
<evidence type="ECO:0000313" key="13">
    <source>
        <dbReference type="Proteomes" id="UP001219219"/>
    </source>
</evidence>